<dbReference type="InterPro" id="IPR036421">
    <property type="entry name" value="Fe_dep_repressor_sf"/>
</dbReference>
<keyword evidence="2" id="KW-0805">Transcription regulation</keyword>
<feature type="domain" description="HTH dtxR-type" evidence="5">
    <location>
        <begin position="4"/>
        <end position="65"/>
    </location>
</feature>
<dbReference type="InterPro" id="IPR022689">
    <property type="entry name" value="Iron_dep_repressor"/>
</dbReference>
<dbReference type="InterPro" id="IPR036390">
    <property type="entry name" value="WH_DNA-bd_sf"/>
</dbReference>
<evidence type="ECO:0000256" key="2">
    <source>
        <dbReference type="ARBA" id="ARBA00023015"/>
    </source>
</evidence>
<dbReference type="Gene3D" id="1.10.60.10">
    <property type="entry name" value="Iron dependent repressor, metal binding and dimerisation domain"/>
    <property type="match status" value="1"/>
</dbReference>
<dbReference type="InterPro" id="IPR050536">
    <property type="entry name" value="DtxR_MntR_Metal-Reg"/>
</dbReference>
<dbReference type="InterPro" id="IPR022687">
    <property type="entry name" value="HTH_DTXR"/>
</dbReference>
<dbReference type="Pfam" id="PF01325">
    <property type="entry name" value="Fe_dep_repress"/>
    <property type="match status" value="1"/>
</dbReference>
<dbReference type="SMART" id="SM00529">
    <property type="entry name" value="HTH_DTXR"/>
    <property type="match status" value="1"/>
</dbReference>
<evidence type="ECO:0000259" key="5">
    <source>
        <dbReference type="PROSITE" id="PS50944"/>
    </source>
</evidence>
<dbReference type="GO" id="GO:0003700">
    <property type="term" value="F:DNA-binding transcription factor activity"/>
    <property type="evidence" value="ECO:0007669"/>
    <property type="project" value="InterPro"/>
</dbReference>
<organism evidence="6">
    <name type="scientific">candidate division WOR-3 bacterium</name>
    <dbReference type="NCBI Taxonomy" id="2052148"/>
    <lineage>
        <taxon>Bacteria</taxon>
        <taxon>Bacteria division WOR-3</taxon>
    </lineage>
</organism>
<dbReference type="PANTHER" id="PTHR33238:SF7">
    <property type="entry name" value="IRON-DEPENDENT TRANSCRIPTIONAL REGULATOR"/>
    <property type="match status" value="1"/>
</dbReference>
<dbReference type="AlphaFoldDB" id="A0A7C3NAV3"/>
<comment type="caution">
    <text evidence="6">The sequence shown here is derived from an EMBL/GenBank/DDBJ whole genome shotgun (WGS) entry which is preliminary data.</text>
</comment>
<dbReference type="SUPFAM" id="SSF46785">
    <property type="entry name" value="Winged helix' DNA-binding domain"/>
    <property type="match status" value="1"/>
</dbReference>
<dbReference type="Gene3D" id="1.10.10.10">
    <property type="entry name" value="Winged helix-like DNA-binding domain superfamily/Winged helix DNA-binding domain"/>
    <property type="match status" value="1"/>
</dbReference>
<keyword evidence="4" id="KW-0804">Transcription</keyword>
<protein>
    <submittedName>
        <fullName evidence="6">Metal-dependent transcriptional regulator</fullName>
    </submittedName>
</protein>
<dbReference type="EMBL" id="DSTT01000006">
    <property type="protein sequence ID" value="HFK24341.1"/>
    <property type="molecule type" value="Genomic_DNA"/>
</dbReference>
<dbReference type="InterPro" id="IPR001367">
    <property type="entry name" value="Fe_dep_repressor"/>
</dbReference>
<proteinExistence type="inferred from homology"/>
<sequence length="144" mass="16823">MKKLSKSLEDYIEAIYIASNGKDFCRVKDIQKILNVSKPSIVNALSILKEDGLISQEKYGYISLTKDGERKAKNVYKKHMIITEFVEKIFELENVDAQKIACEIEHIVDKNIYERMEKISKNFNERTKRVLYGEKDETDRVKGR</sequence>
<dbReference type="InterPro" id="IPR036388">
    <property type="entry name" value="WH-like_DNA-bd_sf"/>
</dbReference>
<evidence type="ECO:0000256" key="4">
    <source>
        <dbReference type="ARBA" id="ARBA00023163"/>
    </source>
</evidence>
<dbReference type="GO" id="GO:0003677">
    <property type="term" value="F:DNA binding"/>
    <property type="evidence" value="ECO:0007669"/>
    <property type="project" value="UniProtKB-KW"/>
</dbReference>
<evidence type="ECO:0000256" key="1">
    <source>
        <dbReference type="ARBA" id="ARBA00007871"/>
    </source>
</evidence>
<name>A0A7C3NAV3_UNCW3</name>
<dbReference type="PROSITE" id="PS50944">
    <property type="entry name" value="HTH_DTXR"/>
    <property type="match status" value="1"/>
</dbReference>
<keyword evidence="3" id="KW-0238">DNA-binding</keyword>
<evidence type="ECO:0000256" key="3">
    <source>
        <dbReference type="ARBA" id="ARBA00023125"/>
    </source>
</evidence>
<gene>
    <name evidence="6" type="ORF">ENS15_06830</name>
</gene>
<evidence type="ECO:0000313" key="6">
    <source>
        <dbReference type="EMBL" id="HFK24341.1"/>
    </source>
</evidence>
<dbReference type="GO" id="GO:0046914">
    <property type="term" value="F:transition metal ion binding"/>
    <property type="evidence" value="ECO:0007669"/>
    <property type="project" value="InterPro"/>
</dbReference>
<comment type="similarity">
    <text evidence="1">Belongs to the DtxR/MntR family.</text>
</comment>
<reference evidence="6" key="1">
    <citation type="journal article" date="2020" name="mSystems">
        <title>Genome- and Community-Level Interaction Insights into Carbon Utilization and Element Cycling Functions of Hydrothermarchaeota in Hydrothermal Sediment.</title>
        <authorList>
            <person name="Zhou Z."/>
            <person name="Liu Y."/>
            <person name="Xu W."/>
            <person name="Pan J."/>
            <person name="Luo Z.H."/>
            <person name="Li M."/>
        </authorList>
    </citation>
    <scope>NUCLEOTIDE SEQUENCE [LARGE SCALE GENOMIC DNA]</scope>
    <source>
        <strain evidence="6">SpSt-464</strain>
    </source>
</reference>
<dbReference type="PANTHER" id="PTHR33238">
    <property type="entry name" value="IRON (METAL) DEPENDENT REPRESSOR, DTXR FAMILY"/>
    <property type="match status" value="1"/>
</dbReference>
<dbReference type="GO" id="GO:0046983">
    <property type="term" value="F:protein dimerization activity"/>
    <property type="evidence" value="ECO:0007669"/>
    <property type="project" value="InterPro"/>
</dbReference>
<dbReference type="SUPFAM" id="SSF47979">
    <property type="entry name" value="Iron-dependent repressor protein, dimerization domain"/>
    <property type="match status" value="1"/>
</dbReference>
<dbReference type="Pfam" id="PF02742">
    <property type="entry name" value="Fe_dep_repr_C"/>
    <property type="match status" value="1"/>
</dbReference>
<accession>A0A7C3NAV3</accession>